<feature type="transmembrane region" description="Helical" evidence="11">
    <location>
        <begin position="438"/>
        <end position="463"/>
    </location>
</feature>
<keyword evidence="9" id="KW-0927">Auxin signaling pathway</keyword>
<dbReference type="GO" id="GO:0012505">
    <property type="term" value="C:endomembrane system"/>
    <property type="evidence" value="ECO:0007669"/>
    <property type="project" value="UniProtKB-SubCell"/>
</dbReference>
<accession>A0AAV8SZW6</accession>
<dbReference type="Proteomes" id="UP001159364">
    <property type="component" value="Linkage Group LG07"/>
</dbReference>
<feature type="domain" description="Amino acid transporter transmembrane" evidence="12">
    <location>
        <begin position="68"/>
        <end position="458"/>
    </location>
</feature>
<reference evidence="13 14" key="1">
    <citation type="submission" date="2021-09" db="EMBL/GenBank/DDBJ databases">
        <title>Genomic insights and catalytic innovation underlie evolution of tropane alkaloids biosynthesis.</title>
        <authorList>
            <person name="Wang Y.-J."/>
            <person name="Tian T."/>
            <person name="Huang J.-P."/>
            <person name="Huang S.-X."/>
        </authorList>
    </citation>
    <scope>NUCLEOTIDE SEQUENCE [LARGE SCALE GENOMIC DNA]</scope>
    <source>
        <strain evidence="13">KIB-2018</strain>
        <tissue evidence="13">Leaf</tissue>
    </source>
</reference>
<evidence type="ECO:0000256" key="8">
    <source>
        <dbReference type="ARBA" id="ARBA00023136"/>
    </source>
</evidence>
<keyword evidence="7 11" id="KW-1133">Transmembrane helix</keyword>
<feature type="transmembrane region" description="Helical" evidence="11">
    <location>
        <begin position="215"/>
        <end position="235"/>
    </location>
</feature>
<dbReference type="GO" id="GO:0015293">
    <property type="term" value="F:symporter activity"/>
    <property type="evidence" value="ECO:0007669"/>
    <property type="project" value="UniProtKB-KW"/>
</dbReference>
<dbReference type="GO" id="GO:0009734">
    <property type="term" value="P:auxin-activated signaling pathway"/>
    <property type="evidence" value="ECO:0007669"/>
    <property type="project" value="UniProtKB-KW"/>
</dbReference>
<keyword evidence="5" id="KW-0769">Symport</keyword>
<feature type="transmembrane region" description="Helical" evidence="11">
    <location>
        <begin position="188"/>
        <end position="209"/>
    </location>
</feature>
<evidence type="ECO:0000256" key="1">
    <source>
        <dbReference type="ARBA" id="ARBA00004127"/>
    </source>
</evidence>
<protein>
    <recommendedName>
        <fullName evidence="12">Amino acid transporter transmembrane domain-containing protein</fullName>
    </recommendedName>
</protein>
<dbReference type="AlphaFoldDB" id="A0AAV8SZW6"/>
<organism evidence="13 14">
    <name type="scientific">Erythroxylum novogranatense</name>
    <dbReference type="NCBI Taxonomy" id="1862640"/>
    <lineage>
        <taxon>Eukaryota</taxon>
        <taxon>Viridiplantae</taxon>
        <taxon>Streptophyta</taxon>
        <taxon>Embryophyta</taxon>
        <taxon>Tracheophyta</taxon>
        <taxon>Spermatophyta</taxon>
        <taxon>Magnoliopsida</taxon>
        <taxon>eudicotyledons</taxon>
        <taxon>Gunneridae</taxon>
        <taxon>Pentapetalae</taxon>
        <taxon>rosids</taxon>
        <taxon>fabids</taxon>
        <taxon>Malpighiales</taxon>
        <taxon>Erythroxylaceae</taxon>
        <taxon>Erythroxylum</taxon>
    </lineage>
</organism>
<feature type="transmembrane region" description="Helical" evidence="11">
    <location>
        <begin position="336"/>
        <end position="361"/>
    </location>
</feature>
<evidence type="ECO:0000256" key="7">
    <source>
        <dbReference type="ARBA" id="ARBA00022989"/>
    </source>
</evidence>
<name>A0AAV8SZW6_9ROSI</name>
<evidence type="ECO:0000256" key="6">
    <source>
        <dbReference type="ARBA" id="ARBA00022970"/>
    </source>
</evidence>
<evidence type="ECO:0000256" key="9">
    <source>
        <dbReference type="ARBA" id="ARBA00023294"/>
    </source>
</evidence>
<dbReference type="InterPro" id="IPR013057">
    <property type="entry name" value="AA_transpt_TM"/>
</dbReference>
<keyword evidence="6" id="KW-0029">Amino-acid transport</keyword>
<comment type="caution">
    <text evidence="13">The sequence shown here is derived from an EMBL/GenBank/DDBJ whole genome shotgun (WGS) entry which is preliminary data.</text>
</comment>
<comment type="similarity">
    <text evidence="2">Belongs to the amino acid/polyamine transporter 2 family. Amino acid/auxin permease (AAAP) (TC 2.A.18.1) subfamily.</text>
</comment>
<feature type="transmembrane region" description="Helical" evidence="11">
    <location>
        <begin position="407"/>
        <end position="426"/>
    </location>
</feature>
<evidence type="ECO:0000259" key="12">
    <source>
        <dbReference type="Pfam" id="PF01490"/>
    </source>
</evidence>
<evidence type="ECO:0000256" key="4">
    <source>
        <dbReference type="ARBA" id="ARBA00022692"/>
    </source>
</evidence>
<feature type="transmembrane region" description="Helical" evidence="11">
    <location>
        <begin position="293"/>
        <end position="316"/>
    </location>
</feature>
<comment type="subcellular location">
    <subcellularLocation>
        <location evidence="1">Endomembrane system</location>
        <topology evidence="1">Multi-pass membrane protein</topology>
    </subcellularLocation>
</comment>
<feature type="transmembrane region" description="Helical" evidence="11">
    <location>
        <begin position="93"/>
        <end position="116"/>
    </location>
</feature>
<evidence type="ECO:0000256" key="3">
    <source>
        <dbReference type="ARBA" id="ARBA00022448"/>
    </source>
</evidence>
<evidence type="ECO:0000313" key="14">
    <source>
        <dbReference type="Proteomes" id="UP001159364"/>
    </source>
</evidence>
<keyword evidence="8 11" id="KW-0472">Membrane</keyword>
<keyword evidence="14" id="KW-1185">Reference proteome</keyword>
<proteinExistence type="inferred from homology"/>
<keyword evidence="3" id="KW-0813">Transport</keyword>
<feature type="transmembrane region" description="Helical" evidence="11">
    <location>
        <begin position="69"/>
        <end position="87"/>
    </location>
</feature>
<dbReference type="GO" id="GO:0006865">
    <property type="term" value="P:amino acid transport"/>
    <property type="evidence" value="ECO:0007669"/>
    <property type="project" value="UniProtKB-KW"/>
</dbReference>
<evidence type="ECO:0000256" key="10">
    <source>
        <dbReference type="ARBA" id="ARBA00045588"/>
    </source>
</evidence>
<evidence type="ECO:0000256" key="5">
    <source>
        <dbReference type="ARBA" id="ARBA00022847"/>
    </source>
</evidence>
<sequence>MAVTIHLDDQTVNFPLLLGAREKDQEQPVMDEVNLEAGVDKSLPLTANNHEKQFRGDVSKSAHQTSEDSWIHGCAVLTTCINSAYILGYSQAIMVHLGWIGGVIGILVATTISLYANALPAKLHELGGRRHIRYRDLAGYIYGEKGYYIIWILQYLFLFMANIGFIILAGSAIQGVYTVLADGNALKLPYCNIIAGFACFVFAIMVPHLSALANWLRLSAFLTAIYVVVTIAICIRDGVQAPARDYSIPGTQLGMMFMTIGSMSNLFVPLNTAMIPEIQATLRAPVRENMMKALYLQFTAGVLPIYAVILVGYWAYGSEASSYLLNNASGPSWAKALANLAAFLQAIINFHIMACPSYEYFDTKYEVKGGALLIRNLSFRIKIRGSYLIISSLIAALLPFIGDFIGLIGSICVLPLTFVIPNHMYLTAKGDLGRIRKIWHWFNVIIFGLFSVAAIIASVRLIVIDSKNYQVFGG</sequence>
<gene>
    <name evidence="13" type="ORF">K2173_008774</name>
</gene>
<dbReference type="PANTHER" id="PTHR48017">
    <property type="entry name" value="OS05G0424000 PROTEIN-RELATED"/>
    <property type="match status" value="1"/>
</dbReference>
<dbReference type="EMBL" id="JAIWQS010000007">
    <property type="protein sequence ID" value="KAJ8759594.1"/>
    <property type="molecule type" value="Genomic_DNA"/>
</dbReference>
<evidence type="ECO:0000313" key="13">
    <source>
        <dbReference type="EMBL" id="KAJ8759594.1"/>
    </source>
</evidence>
<evidence type="ECO:0000256" key="11">
    <source>
        <dbReference type="SAM" id="Phobius"/>
    </source>
</evidence>
<evidence type="ECO:0000256" key="2">
    <source>
        <dbReference type="ARBA" id="ARBA00005590"/>
    </source>
</evidence>
<dbReference type="Pfam" id="PF01490">
    <property type="entry name" value="Aa_trans"/>
    <property type="match status" value="1"/>
</dbReference>
<feature type="transmembrane region" description="Helical" evidence="11">
    <location>
        <begin position="381"/>
        <end position="401"/>
    </location>
</feature>
<keyword evidence="4 11" id="KW-0812">Transmembrane</keyword>
<comment type="function">
    <text evidence="10">Carrier protein involved in proton-driven auxin influx. Mediates the formation of auxin gradient from developing leaves (site of auxin biosynthesis) to tips by contributing to the loading of auxin in vascular tissues and facilitating acropetal (base to tip) auxin transport within inner tissues of the root apex, and basipetal (tip to base) auxin transport within outer tissues of the root apex. May be involved in lateral roots and nodules formation.</text>
</comment>